<evidence type="ECO:0000313" key="3">
    <source>
        <dbReference type="RefSeq" id="XP_015599256.1"/>
    </source>
</evidence>
<dbReference type="PRINTS" id="PR00180">
    <property type="entry name" value="CRETINALDHBP"/>
</dbReference>
<accession>A0AAJ7C273</accession>
<dbReference type="InterPro" id="IPR001251">
    <property type="entry name" value="CRAL-TRIO_dom"/>
</dbReference>
<protein>
    <submittedName>
        <fullName evidence="3">Retinol-binding protein pinta</fullName>
    </submittedName>
</protein>
<reference evidence="3" key="1">
    <citation type="submission" date="2025-08" db="UniProtKB">
        <authorList>
            <consortium name="RefSeq"/>
        </authorList>
    </citation>
    <scope>IDENTIFICATION</scope>
</reference>
<sequence length="304" mass="34895">MSKLLETCSIEEVCSALGGNEKLLVDLRERLQDWLRLQPHLPQDVPEARLQYFLIGAKLSLEQAKQKLDMYYTVRRLVPELFAERDPLSPAITTLQDVLQWVCLPKLTTEKYRVSILRAIDDDAAKFIPWNFFKYTFMIGDIRVSECRSLGDIYIYDLSAMRLGHLTKLTPTILKKCEVAATKAYGARIKGIHFINAPSFADRIVTLIKSTIKPKLSSRVHVHSSGLDSLYEFVPRSVLPKDYGGEQPSMDKLSDMWREKLEEWRPWFIEQQNVHVDESRRPGPAISGDDLFGFSGSFRKLDVD</sequence>
<dbReference type="GO" id="GO:1902936">
    <property type="term" value="F:phosphatidylinositol bisphosphate binding"/>
    <property type="evidence" value="ECO:0007669"/>
    <property type="project" value="TreeGrafter"/>
</dbReference>
<dbReference type="KEGG" id="ccin:107269660"/>
<name>A0AAJ7C273_CEPCN</name>
<dbReference type="Proteomes" id="UP000694920">
    <property type="component" value="Unplaced"/>
</dbReference>
<organism evidence="2 3">
    <name type="scientific">Cephus cinctus</name>
    <name type="common">Wheat stem sawfly</name>
    <dbReference type="NCBI Taxonomy" id="211228"/>
    <lineage>
        <taxon>Eukaryota</taxon>
        <taxon>Metazoa</taxon>
        <taxon>Ecdysozoa</taxon>
        <taxon>Arthropoda</taxon>
        <taxon>Hexapoda</taxon>
        <taxon>Insecta</taxon>
        <taxon>Pterygota</taxon>
        <taxon>Neoptera</taxon>
        <taxon>Endopterygota</taxon>
        <taxon>Hymenoptera</taxon>
        <taxon>Cephoidea</taxon>
        <taxon>Cephidae</taxon>
        <taxon>Cephus</taxon>
    </lineage>
</organism>
<dbReference type="SUPFAM" id="SSF46938">
    <property type="entry name" value="CRAL/TRIO N-terminal domain"/>
    <property type="match status" value="1"/>
</dbReference>
<dbReference type="Gene3D" id="3.40.525.10">
    <property type="entry name" value="CRAL-TRIO lipid binding domain"/>
    <property type="match status" value="1"/>
</dbReference>
<dbReference type="SMART" id="SM00516">
    <property type="entry name" value="SEC14"/>
    <property type="match status" value="1"/>
</dbReference>
<dbReference type="CDD" id="cd00170">
    <property type="entry name" value="SEC14"/>
    <property type="match status" value="1"/>
</dbReference>
<proteinExistence type="predicted"/>
<dbReference type="InterPro" id="IPR036273">
    <property type="entry name" value="CRAL/TRIO_N_dom_sf"/>
</dbReference>
<evidence type="ECO:0000313" key="2">
    <source>
        <dbReference type="Proteomes" id="UP000694920"/>
    </source>
</evidence>
<dbReference type="Pfam" id="PF00650">
    <property type="entry name" value="CRAL_TRIO"/>
    <property type="match status" value="1"/>
</dbReference>
<evidence type="ECO:0000259" key="1">
    <source>
        <dbReference type="PROSITE" id="PS50191"/>
    </source>
</evidence>
<dbReference type="GeneID" id="107269660"/>
<dbReference type="InterPro" id="IPR036865">
    <property type="entry name" value="CRAL-TRIO_dom_sf"/>
</dbReference>
<gene>
    <name evidence="3" type="primary">LOC107269660</name>
</gene>
<dbReference type="GO" id="GO:0016020">
    <property type="term" value="C:membrane"/>
    <property type="evidence" value="ECO:0007669"/>
    <property type="project" value="TreeGrafter"/>
</dbReference>
<keyword evidence="2" id="KW-1185">Reference proteome</keyword>
<dbReference type="PROSITE" id="PS50191">
    <property type="entry name" value="CRAL_TRIO"/>
    <property type="match status" value="1"/>
</dbReference>
<dbReference type="PANTHER" id="PTHR10174:SF222">
    <property type="entry name" value="GH10083P-RELATED"/>
    <property type="match status" value="1"/>
</dbReference>
<dbReference type="AlphaFoldDB" id="A0AAJ7C273"/>
<dbReference type="Gene3D" id="1.20.5.1200">
    <property type="entry name" value="Alpha-tocopherol transfer"/>
    <property type="match status" value="1"/>
</dbReference>
<dbReference type="SUPFAM" id="SSF52087">
    <property type="entry name" value="CRAL/TRIO domain"/>
    <property type="match status" value="1"/>
</dbReference>
<dbReference type="PANTHER" id="PTHR10174">
    <property type="entry name" value="ALPHA-TOCOPHEROL TRANSFER PROTEIN-RELATED"/>
    <property type="match status" value="1"/>
</dbReference>
<feature type="domain" description="CRAL-TRIO" evidence="1">
    <location>
        <begin position="155"/>
        <end position="251"/>
    </location>
</feature>
<dbReference type="RefSeq" id="XP_015599256.1">
    <property type="nucleotide sequence ID" value="XM_015743770.2"/>
</dbReference>